<dbReference type="Pfam" id="PF01551">
    <property type="entry name" value="Peptidase_M23"/>
    <property type="match status" value="1"/>
</dbReference>
<organism evidence="6 7">
    <name type="scientific">Allofournierella massiliensis</name>
    <dbReference type="NCBI Taxonomy" id="1650663"/>
    <lineage>
        <taxon>Bacteria</taxon>
        <taxon>Bacillati</taxon>
        <taxon>Bacillota</taxon>
        <taxon>Clostridia</taxon>
        <taxon>Eubacteriales</taxon>
        <taxon>Oscillospiraceae</taxon>
        <taxon>Allofournierella</taxon>
    </lineage>
</organism>
<dbReference type="Pfam" id="PF24568">
    <property type="entry name" value="CC_PcsB"/>
    <property type="match status" value="1"/>
</dbReference>
<feature type="signal peptide" evidence="3">
    <location>
        <begin position="1"/>
        <end position="30"/>
    </location>
</feature>
<sequence>MSKQLRAPWRRALCGALAVCMAAVCGGAAASADYKSDWEKAEQELKKEEQVLQQIQNEKDKAEQQKKSLENQQTIIISQINDTIDQINQKNSEIAIQQQAIADQQAVIDERWADFKERMQAMQVMQDSGAVAVLASAQSLYDLLTYSDNLQRISEKDTEILQEMNDEKAKLEAEEAELEAAKAELEDAKAALDKKENQLAANIQAQNKTISQKEAAAEAQETVVAEKQKRADEAEKQYEAWVASQASTGSGVSAEGFRWPLDIAGRVTTEFGATQNINGVIQTGHSGMDIAAPAGTPIKAAHDGKISSTTGHWSYGNVVMVDNGDGVTTLYAHMSSIAVGVGQSVKQGDVIGYVGNTGNSYGNHLHFEVRINGVKQNPRNYVAF</sequence>
<dbReference type="InterPro" id="IPR016047">
    <property type="entry name" value="M23ase_b-sheet_dom"/>
</dbReference>
<evidence type="ECO:0000313" key="6">
    <source>
        <dbReference type="EMBL" id="TCL60734.1"/>
    </source>
</evidence>
<name>A0A4R1R5E1_9FIRM</name>
<feature type="domain" description="M23ase beta-sheet core" evidence="4">
    <location>
        <begin position="284"/>
        <end position="378"/>
    </location>
</feature>
<feature type="domain" description="Peptidoglycan hydrolase PcsB coiled-coil" evidence="5">
    <location>
        <begin position="101"/>
        <end position="173"/>
    </location>
</feature>
<evidence type="ECO:0000256" key="1">
    <source>
        <dbReference type="ARBA" id="ARBA00022729"/>
    </source>
</evidence>
<dbReference type="EMBL" id="SLUM01000003">
    <property type="protein sequence ID" value="TCL60734.1"/>
    <property type="molecule type" value="Genomic_DNA"/>
</dbReference>
<dbReference type="Proteomes" id="UP000295184">
    <property type="component" value="Unassembled WGS sequence"/>
</dbReference>
<keyword evidence="1 3" id="KW-0732">Signal</keyword>
<evidence type="ECO:0000259" key="5">
    <source>
        <dbReference type="Pfam" id="PF24568"/>
    </source>
</evidence>
<dbReference type="InterPro" id="IPR057309">
    <property type="entry name" value="PcsB_CC"/>
</dbReference>
<reference evidence="6 7" key="1">
    <citation type="submission" date="2019-03" db="EMBL/GenBank/DDBJ databases">
        <title>Genomic Encyclopedia of Type Strains, Phase IV (KMG-IV): sequencing the most valuable type-strain genomes for metagenomic binning, comparative biology and taxonomic classification.</title>
        <authorList>
            <person name="Goeker M."/>
        </authorList>
    </citation>
    <scope>NUCLEOTIDE SEQUENCE [LARGE SCALE GENOMIC DNA]</scope>
    <source>
        <strain evidence="6 7">DSM 100451</strain>
    </source>
</reference>
<dbReference type="InterPro" id="IPR050570">
    <property type="entry name" value="Cell_wall_metabolism_enzyme"/>
</dbReference>
<feature type="coiled-coil region" evidence="2">
    <location>
        <begin position="31"/>
        <end position="79"/>
    </location>
</feature>
<dbReference type="RefSeq" id="WP_058962824.1">
    <property type="nucleotide sequence ID" value="NZ_CABKVM010000011.1"/>
</dbReference>
<protein>
    <submittedName>
        <fullName evidence="6">HK97 family phage major capsid protein</fullName>
    </submittedName>
</protein>
<evidence type="ECO:0000256" key="3">
    <source>
        <dbReference type="SAM" id="SignalP"/>
    </source>
</evidence>
<accession>A0A4R1R5E1</accession>
<dbReference type="PANTHER" id="PTHR21666:SF270">
    <property type="entry name" value="MUREIN HYDROLASE ACTIVATOR ENVC"/>
    <property type="match status" value="1"/>
</dbReference>
<dbReference type="Gene3D" id="2.70.70.10">
    <property type="entry name" value="Glucose Permease (Domain IIA)"/>
    <property type="match status" value="1"/>
</dbReference>
<gene>
    <name evidence="6" type="ORF">EDD77_10355</name>
</gene>
<evidence type="ECO:0000313" key="7">
    <source>
        <dbReference type="Proteomes" id="UP000295184"/>
    </source>
</evidence>
<dbReference type="OrthoDB" id="5623881at2"/>
<dbReference type="InterPro" id="IPR011055">
    <property type="entry name" value="Dup_hybrid_motif"/>
</dbReference>
<dbReference type="STRING" id="1650663.GCA_001486665_00305"/>
<dbReference type="GO" id="GO:0004222">
    <property type="term" value="F:metalloendopeptidase activity"/>
    <property type="evidence" value="ECO:0007669"/>
    <property type="project" value="TreeGrafter"/>
</dbReference>
<comment type="caution">
    <text evidence="6">The sequence shown here is derived from an EMBL/GenBank/DDBJ whole genome shotgun (WGS) entry which is preliminary data.</text>
</comment>
<dbReference type="AlphaFoldDB" id="A0A4R1R5E1"/>
<dbReference type="SUPFAM" id="SSF51261">
    <property type="entry name" value="Duplicated hybrid motif"/>
    <property type="match status" value="1"/>
</dbReference>
<keyword evidence="2" id="KW-0175">Coiled coil</keyword>
<dbReference type="Gene3D" id="6.10.250.3150">
    <property type="match status" value="1"/>
</dbReference>
<feature type="coiled-coil region" evidence="2">
    <location>
        <begin position="154"/>
        <end position="244"/>
    </location>
</feature>
<evidence type="ECO:0000259" key="4">
    <source>
        <dbReference type="Pfam" id="PF01551"/>
    </source>
</evidence>
<proteinExistence type="predicted"/>
<dbReference type="CDD" id="cd12797">
    <property type="entry name" value="M23_peptidase"/>
    <property type="match status" value="1"/>
</dbReference>
<feature type="chain" id="PRO_5039168785" evidence="3">
    <location>
        <begin position="31"/>
        <end position="384"/>
    </location>
</feature>
<evidence type="ECO:0000256" key="2">
    <source>
        <dbReference type="SAM" id="Coils"/>
    </source>
</evidence>
<dbReference type="PANTHER" id="PTHR21666">
    <property type="entry name" value="PEPTIDASE-RELATED"/>
    <property type="match status" value="1"/>
</dbReference>